<dbReference type="AlphaFoldDB" id="A0A518H9A5"/>
<reference evidence="1 2" key="1">
    <citation type="submission" date="2019-02" db="EMBL/GenBank/DDBJ databases">
        <title>Deep-cultivation of Planctomycetes and their phenomic and genomic characterization uncovers novel biology.</title>
        <authorList>
            <person name="Wiegand S."/>
            <person name="Jogler M."/>
            <person name="Boedeker C."/>
            <person name="Pinto D."/>
            <person name="Vollmers J."/>
            <person name="Rivas-Marin E."/>
            <person name="Kohn T."/>
            <person name="Peeters S.H."/>
            <person name="Heuer A."/>
            <person name="Rast P."/>
            <person name="Oberbeckmann S."/>
            <person name="Bunk B."/>
            <person name="Jeske O."/>
            <person name="Meyerdierks A."/>
            <person name="Storesund J.E."/>
            <person name="Kallscheuer N."/>
            <person name="Luecker S."/>
            <person name="Lage O.M."/>
            <person name="Pohl T."/>
            <person name="Merkel B.J."/>
            <person name="Hornburger P."/>
            <person name="Mueller R.-W."/>
            <person name="Bruemmer F."/>
            <person name="Labrenz M."/>
            <person name="Spormann A.M."/>
            <person name="Op den Camp H."/>
            <person name="Overmann J."/>
            <person name="Amann R."/>
            <person name="Jetten M.S.M."/>
            <person name="Mascher T."/>
            <person name="Medema M.H."/>
            <person name="Devos D.P."/>
            <person name="Kaster A.-K."/>
            <person name="Ovreas L."/>
            <person name="Rohde M."/>
            <person name="Galperin M.Y."/>
            <person name="Jogler C."/>
        </authorList>
    </citation>
    <scope>NUCLEOTIDE SEQUENCE [LARGE SCALE GENOMIC DNA]</scope>
    <source>
        <strain evidence="1 2">ElP</strain>
    </source>
</reference>
<keyword evidence="2" id="KW-1185">Reference proteome</keyword>
<dbReference type="NCBIfam" id="TIGR03187">
    <property type="entry name" value="DGQHR"/>
    <property type="match status" value="1"/>
</dbReference>
<dbReference type="InterPro" id="IPR017642">
    <property type="entry name" value="DNA_S_mod_DndB"/>
</dbReference>
<gene>
    <name evidence="1" type="ORF">ElP_53600</name>
</gene>
<accession>A0A518H9A5</accession>
<dbReference type="Proteomes" id="UP000317835">
    <property type="component" value="Chromosome"/>
</dbReference>
<dbReference type="CDD" id="cd16413">
    <property type="entry name" value="DGQHR_domain"/>
    <property type="match status" value="1"/>
</dbReference>
<evidence type="ECO:0000313" key="2">
    <source>
        <dbReference type="Proteomes" id="UP000317835"/>
    </source>
</evidence>
<name>A0A518H9A5_9BACT</name>
<organism evidence="1 2">
    <name type="scientific">Tautonia plasticadhaerens</name>
    <dbReference type="NCBI Taxonomy" id="2527974"/>
    <lineage>
        <taxon>Bacteria</taxon>
        <taxon>Pseudomonadati</taxon>
        <taxon>Planctomycetota</taxon>
        <taxon>Planctomycetia</taxon>
        <taxon>Isosphaerales</taxon>
        <taxon>Isosphaeraceae</taxon>
        <taxon>Tautonia</taxon>
    </lineage>
</organism>
<evidence type="ECO:0008006" key="3">
    <source>
        <dbReference type="Google" id="ProtNLM"/>
    </source>
</evidence>
<sequence length="397" mass="44565">MTHKGRNGSARAKDATKEFRLPAIEVRQGPSRTLYSFAVDGKLLSRFTTVSRVRRADGAAIRGYQRPEVLSHIAEIRDYLEAGDPMIPNAVVVAFDRRVRFEPGAASGSEGRGYSRVGSLVIPLDPDLAEADRPGWIVDGQQRIAAIREAEIESFPICVVAFVTDDEQEQREQFILVNSTKPLPKGLIYELLPNTRAKLPSLLQGRRFPALLVDRLNHDAGSPLRGLIKTPTVGDGLIKDNSVLKMLENSLTDGVLYRFQAGDREGEADVEAMLGVLHAFWRAAAEVFRDAWGISPRRSRLMHGAGIVSVGFVMDAIADRYRRHGVPGEEQFRRDLEPLREACRWTDGYWDFGPGIQRKWNEIQNTPRDIQLLSNYLLVQYKARVWNRAAEENLLAH</sequence>
<dbReference type="InterPro" id="IPR017601">
    <property type="entry name" value="DGQHR-contain_dom"/>
</dbReference>
<protein>
    <recommendedName>
        <fullName evidence="3">DGQHR domain protein</fullName>
    </recommendedName>
</protein>
<evidence type="ECO:0000313" key="1">
    <source>
        <dbReference type="EMBL" id="QDV37421.1"/>
    </source>
</evidence>
<dbReference type="KEGG" id="tpla:ElP_53600"/>
<dbReference type="OrthoDB" id="237364at2"/>
<dbReference type="NCBIfam" id="NF041060">
    <property type="entry name" value="DpdB"/>
    <property type="match status" value="1"/>
</dbReference>
<dbReference type="EMBL" id="CP036426">
    <property type="protein sequence ID" value="QDV37421.1"/>
    <property type="molecule type" value="Genomic_DNA"/>
</dbReference>
<proteinExistence type="predicted"/>
<dbReference type="Pfam" id="PF14072">
    <property type="entry name" value="DndB"/>
    <property type="match status" value="1"/>
</dbReference>
<dbReference type="RefSeq" id="WP_145275214.1">
    <property type="nucleotide sequence ID" value="NZ_CP036426.1"/>
</dbReference>